<dbReference type="NCBIfam" id="TIGR03214">
    <property type="entry name" value="ura-cupin"/>
    <property type="match status" value="1"/>
</dbReference>
<dbReference type="eggNOG" id="COG3257">
    <property type="taxonomic scope" value="Bacteria"/>
</dbReference>
<evidence type="ECO:0000313" key="3">
    <source>
        <dbReference type="EMBL" id="ADW69897.1"/>
    </source>
</evidence>
<dbReference type="Proteomes" id="UP000000343">
    <property type="component" value="Chromosome"/>
</dbReference>
<protein>
    <recommendedName>
        <fullName evidence="5">Cupin 2 conserved barrel domain protein</fullName>
    </recommendedName>
</protein>
<feature type="domain" description="Cupin type-2" evidence="2">
    <location>
        <begin position="167"/>
        <end position="233"/>
    </location>
</feature>
<dbReference type="InterPro" id="IPR011051">
    <property type="entry name" value="RmlC_Cupin_sf"/>
</dbReference>
<dbReference type="InterPro" id="IPR044697">
    <property type="entry name" value="UGlyAH_cupin_C"/>
</dbReference>
<dbReference type="InterPro" id="IPR044704">
    <property type="entry name" value="UGlyAH_cupin_N"/>
</dbReference>
<dbReference type="PaxDb" id="1198114-AciX9_2874"/>
<dbReference type="Pfam" id="PF05899">
    <property type="entry name" value="Cupin_3"/>
    <property type="match status" value="1"/>
</dbReference>
<dbReference type="CDD" id="cd02212">
    <property type="entry name" value="cupin_UGlyAH_C"/>
    <property type="match status" value="1"/>
</dbReference>
<dbReference type="OrthoDB" id="9814939at2"/>
<dbReference type="HOGENOM" id="CLU_056083_0_0_0"/>
<dbReference type="CDD" id="cd02211">
    <property type="entry name" value="cupin_UGlyAH_N"/>
    <property type="match status" value="1"/>
</dbReference>
<dbReference type="PANTHER" id="PTHR34571">
    <property type="entry name" value="(S)-UREIDOGLYCINE AMINOHYDROLASE"/>
    <property type="match status" value="1"/>
</dbReference>
<feature type="domain" description="(S)-ureidoglycine aminohydrolase cupin" evidence="1">
    <location>
        <begin position="45"/>
        <end position="119"/>
    </location>
</feature>
<gene>
    <name evidence="3" type="ordered locus">AciX9_2874</name>
</gene>
<dbReference type="KEGG" id="acm:AciX9_2874"/>
<dbReference type="InterPro" id="IPR014710">
    <property type="entry name" value="RmlC-like_jellyroll"/>
</dbReference>
<dbReference type="STRING" id="1198114.AciX9_2874"/>
<evidence type="ECO:0000259" key="1">
    <source>
        <dbReference type="Pfam" id="PF05899"/>
    </source>
</evidence>
<keyword evidence="4" id="KW-1185">Reference proteome</keyword>
<dbReference type="GO" id="GO:0071522">
    <property type="term" value="F:ureidoglycine aminohydrolase activity"/>
    <property type="evidence" value="ECO:0007669"/>
    <property type="project" value="InterPro"/>
</dbReference>
<organism evidence="4">
    <name type="scientific">Granulicella tundricola (strain ATCC BAA-1859 / DSM 23138 / MP5ACTX9)</name>
    <dbReference type="NCBI Taxonomy" id="1198114"/>
    <lineage>
        <taxon>Bacteria</taxon>
        <taxon>Pseudomonadati</taxon>
        <taxon>Acidobacteriota</taxon>
        <taxon>Terriglobia</taxon>
        <taxon>Terriglobales</taxon>
        <taxon>Acidobacteriaceae</taxon>
        <taxon>Granulicella</taxon>
    </lineage>
</organism>
<proteinExistence type="predicted"/>
<dbReference type="RefSeq" id="WP_013581212.1">
    <property type="nucleotide sequence ID" value="NC_015064.1"/>
</dbReference>
<accession>E8WYY2</accession>
<name>E8WYY2_GRATM</name>
<evidence type="ECO:0000313" key="4">
    <source>
        <dbReference type="Proteomes" id="UP000000343"/>
    </source>
</evidence>
<reference evidence="4" key="1">
    <citation type="submission" date="2011-01" db="EMBL/GenBank/DDBJ databases">
        <title>Complete sequence of chromosome of Acidobacterium sp. MP5ACTX9.</title>
        <authorList>
            <consortium name="US DOE Joint Genome Institute"/>
            <person name="Lucas S."/>
            <person name="Copeland A."/>
            <person name="Lapidus A."/>
            <person name="Cheng J.-F."/>
            <person name="Goodwin L."/>
            <person name="Pitluck S."/>
            <person name="Teshima H."/>
            <person name="Detter J.C."/>
            <person name="Han C."/>
            <person name="Tapia R."/>
            <person name="Land M."/>
            <person name="Hauser L."/>
            <person name="Kyrpides N."/>
            <person name="Ivanova N."/>
            <person name="Ovchinnikova G."/>
            <person name="Pagani I."/>
            <person name="Rawat S.R."/>
            <person name="Mannisto M."/>
            <person name="Haggblom M.M."/>
            <person name="Woyke T."/>
        </authorList>
    </citation>
    <scope>NUCLEOTIDE SEQUENCE [LARGE SCALE GENOMIC DNA]</scope>
    <source>
        <strain evidence="4">MP5ACTX9</strain>
    </source>
</reference>
<evidence type="ECO:0008006" key="5">
    <source>
        <dbReference type="Google" id="ProtNLM"/>
    </source>
</evidence>
<dbReference type="PANTHER" id="PTHR34571:SF1">
    <property type="entry name" value="(S)-UREIDOGLYCINE AMINOHYDROLASE"/>
    <property type="match status" value="1"/>
</dbReference>
<dbReference type="EMBL" id="CP002480">
    <property type="protein sequence ID" value="ADW69897.1"/>
    <property type="molecule type" value="Genomic_DNA"/>
</dbReference>
<dbReference type="InterPro" id="IPR008579">
    <property type="entry name" value="UGlyAH_Cupin_dom"/>
</dbReference>
<dbReference type="AlphaFoldDB" id="E8WYY2"/>
<sequence length="248" mass="26889">MHKLGETRSKLRQDHLLQTPDTFVRAALPGMQGGVGIVHIAPAAGAGFAQYTAELEAGGQLGNITAQRFFYVLTGAAEIVIDSVTYSLRAGSFAYLPQGQAHDVTASEAARLAVIEKTYVPLEGVESPKAFVGHESELTAMALGGDEDLRVRVMIPDAPWHDFAVNTMTYQPGAALSMVEIHVMEHGLLMLEGGGIYRLGDDWYPVTAGDFIWMAPYCPQWFGALGKVPAKYLIYKDWNRHPLAGGAR</sequence>
<dbReference type="SUPFAM" id="SSF51182">
    <property type="entry name" value="RmlC-like cupins"/>
    <property type="match status" value="1"/>
</dbReference>
<dbReference type="Pfam" id="PF07883">
    <property type="entry name" value="Cupin_2"/>
    <property type="match status" value="1"/>
</dbReference>
<dbReference type="InterPro" id="IPR013096">
    <property type="entry name" value="Cupin_2"/>
</dbReference>
<dbReference type="Gene3D" id="2.60.120.10">
    <property type="entry name" value="Jelly Rolls"/>
    <property type="match status" value="1"/>
</dbReference>
<dbReference type="InterPro" id="IPR017627">
    <property type="entry name" value="UGHY"/>
</dbReference>
<evidence type="ECO:0000259" key="2">
    <source>
        <dbReference type="Pfam" id="PF07883"/>
    </source>
</evidence>